<comment type="caution">
    <text evidence="1">The sequence shown here is derived from an EMBL/GenBank/DDBJ whole genome shotgun (WGS) entry which is preliminary data.</text>
</comment>
<proteinExistence type="predicted"/>
<protein>
    <recommendedName>
        <fullName evidence="3">Reverse transcriptase domain-containing protein</fullName>
    </recommendedName>
</protein>
<evidence type="ECO:0000313" key="1">
    <source>
        <dbReference type="EMBL" id="KAF4725343.1"/>
    </source>
</evidence>
<feature type="non-terminal residue" evidence="1">
    <location>
        <position position="335"/>
    </location>
</feature>
<sequence length="335" mass="38142">RISSALHDLAGVKTSIALEWDQVVAVTDKLCETLAQTVQECRRPKRARPERPVWWTRELDLLRDRVRWLQKRLQRTRGSSCVRAELRSASRNLRNLKRKRCREHARATLSRIEDPQQALAFHRSWCARSKGVDHTYLTAEELADSLFPVEEADLPEQASARLQLEERLRSLRNTPVSISPVDTAELLDALHEIRSQSCPGVDAVPITALKLAAEREPLIFCSILSAFIHHRLVPQRLKSGFVVTLPKGGCRPPWEPKSWRPITVNTALARLFDRVLFRRVSRQTTFSDSLHAYRPGRGCDTAIGQLGRIVREEWSKGYSVGAIFIDIEGAFDKCT</sequence>
<reference evidence="1 2" key="1">
    <citation type="submission" date="2020-04" db="EMBL/GenBank/DDBJ databases">
        <title>Perkinsus olseni comparative genomics.</title>
        <authorList>
            <person name="Bogema D.R."/>
        </authorList>
    </citation>
    <scope>NUCLEOTIDE SEQUENCE [LARGE SCALE GENOMIC DNA]</scope>
    <source>
        <strain evidence="1">ATCC PRA-205</strain>
    </source>
</reference>
<accession>A0A7J6RXY4</accession>
<organism evidence="1 2">
    <name type="scientific">Perkinsus olseni</name>
    <name type="common">Perkinsus atlanticus</name>
    <dbReference type="NCBI Taxonomy" id="32597"/>
    <lineage>
        <taxon>Eukaryota</taxon>
        <taxon>Sar</taxon>
        <taxon>Alveolata</taxon>
        <taxon>Perkinsozoa</taxon>
        <taxon>Perkinsea</taxon>
        <taxon>Perkinsida</taxon>
        <taxon>Perkinsidae</taxon>
        <taxon>Perkinsus</taxon>
    </lineage>
</organism>
<gene>
    <name evidence="1" type="ORF">FOZ62_010442</name>
</gene>
<dbReference type="EMBL" id="JABANM010018905">
    <property type="protein sequence ID" value="KAF4725343.1"/>
    <property type="molecule type" value="Genomic_DNA"/>
</dbReference>
<dbReference type="AlphaFoldDB" id="A0A7J6RXY4"/>
<dbReference type="Proteomes" id="UP000574390">
    <property type="component" value="Unassembled WGS sequence"/>
</dbReference>
<dbReference type="PANTHER" id="PTHR19446">
    <property type="entry name" value="REVERSE TRANSCRIPTASES"/>
    <property type="match status" value="1"/>
</dbReference>
<evidence type="ECO:0008006" key="3">
    <source>
        <dbReference type="Google" id="ProtNLM"/>
    </source>
</evidence>
<name>A0A7J6RXY4_PEROL</name>
<feature type="non-terminal residue" evidence="1">
    <location>
        <position position="1"/>
    </location>
</feature>
<evidence type="ECO:0000313" key="2">
    <source>
        <dbReference type="Proteomes" id="UP000574390"/>
    </source>
</evidence>